<keyword evidence="5" id="KW-0143">Chaperone</keyword>
<keyword evidence="10" id="KW-1185">Reference proteome</keyword>
<feature type="compositionally biased region" description="Polar residues" evidence="7">
    <location>
        <begin position="37"/>
        <end position="46"/>
    </location>
</feature>
<dbReference type="PANTHER" id="PTHR15139:SF0">
    <property type="entry name" value="TUBULIN-SPECIFIC CHAPERONE C"/>
    <property type="match status" value="1"/>
</dbReference>
<evidence type="ECO:0000256" key="1">
    <source>
        <dbReference type="ARBA" id="ARBA00004496"/>
    </source>
</evidence>
<feature type="region of interest" description="Disordered" evidence="7">
    <location>
        <begin position="163"/>
        <end position="186"/>
    </location>
</feature>
<comment type="similarity">
    <text evidence="2">Belongs to the TBCC family.</text>
</comment>
<dbReference type="InterPro" id="IPR038397">
    <property type="entry name" value="TBCC_N_sf"/>
</dbReference>
<feature type="region of interest" description="Disordered" evidence="7">
    <location>
        <begin position="1"/>
        <end position="65"/>
    </location>
</feature>
<feature type="compositionally biased region" description="Basic and acidic residues" evidence="7">
    <location>
        <begin position="175"/>
        <end position="186"/>
    </location>
</feature>
<evidence type="ECO:0000256" key="4">
    <source>
        <dbReference type="ARBA" id="ARBA00022990"/>
    </source>
</evidence>
<dbReference type="InterPro" id="IPR006599">
    <property type="entry name" value="CARP_motif"/>
</dbReference>
<dbReference type="GO" id="GO:0000226">
    <property type="term" value="P:microtubule cytoskeleton organization"/>
    <property type="evidence" value="ECO:0007669"/>
    <property type="project" value="EnsemblPlants"/>
</dbReference>
<dbReference type="InterPro" id="IPR027684">
    <property type="entry name" value="TBCC"/>
</dbReference>
<evidence type="ECO:0000256" key="2">
    <source>
        <dbReference type="ARBA" id="ARBA00008848"/>
    </source>
</evidence>
<keyword evidence="3" id="KW-0963">Cytoplasm</keyword>
<dbReference type="InterPro" id="IPR017901">
    <property type="entry name" value="C-CAP_CF_C-like"/>
</dbReference>
<feature type="domain" description="C-CAP/cofactor C-like" evidence="8">
    <location>
        <begin position="163"/>
        <end position="326"/>
    </location>
</feature>
<dbReference type="OMA" id="YFQHEIT"/>
<dbReference type="EnsemblPlants" id="Kaladp0024s0476.1.v1.1">
    <property type="protein sequence ID" value="Kaladp0024s0476.1.v1.1.CDS.1"/>
    <property type="gene ID" value="Kaladp0024s0476.v1.1"/>
</dbReference>
<dbReference type="InterPro" id="IPR016098">
    <property type="entry name" value="CAP/MinC_C"/>
</dbReference>
<reference evidence="9" key="1">
    <citation type="submission" date="2021-01" db="UniProtKB">
        <authorList>
            <consortium name="EnsemblPlants"/>
        </authorList>
    </citation>
    <scope>IDENTIFICATION</scope>
</reference>
<evidence type="ECO:0000256" key="6">
    <source>
        <dbReference type="ARBA" id="ARBA00026055"/>
    </source>
</evidence>
<evidence type="ECO:0000313" key="9">
    <source>
        <dbReference type="EnsemblPlants" id="Kaladp0024s0476.1.v1.1.CDS.1"/>
    </source>
</evidence>
<dbReference type="PANTHER" id="PTHR15139">
    <property type="entry name" value="TUBULIN FOLDING COFACTOR C"/>
    <property type="match status" value="1"/>
</dbReference>
<dbReference type="GO" id="GO:0015631">
    <property type="term" value="F:tubulin binding"/>
    <property type="evidence" value="ECO:0007669"/>
    <property type="project" value="InterPro"/>
</dbReference>
<dbReference type="Gene3D" id="2.160.20.70">
    <property type="match status" value="1"/>
</dbReference>
<evidence type="ECO:0000259" key="8">
    <source>
        <dbReference type="PROSITE" id="PS51329"/>
    </source>
</evidence>
<evidence type="ECO:0000256" key="7">
    <source>
        <dbReference type="SAM" id="MobiDB-lite"/>
    </source>
</evidence>
<dbReference type="GO" id="GO:0007023">
    <property type="term" value="P:post-chaperonin tubulin folding pathway"/>
    <property type="evidence" value="ECO:0007669"/>
    <property type="project" value="InterPro"/>
</dbReference>
<name>A0A7N0T6I6_KALFE</name>
<sequence length="355" mass="39898">MEAGDRDRSRDPSSTAGEGSDSEIERKRAQMIERLSNLHQARVQSSAREKSDSAPPSESTEAFLARFSDSKREIETRIADSKTVTDAESVKSRLEQIAKSIEEMEKLVAENSYFLPSYEVRSALRSVAELRQGLEVLNSELVPKKKFSFKSKSVKKGLSLSRPVAAEGTDSEPDTAEKGRFKARESPGFRSRTGEVLVKDFKGLEVGEFTISDLEECEVRLIGRVRAIYVHRLRNCKVYAGPVLGSILIEDVEDCVFVLASHQIRIHHAKKCDFYLRVRSRPIIEDCGGVRFGPYCLEYEGIDGDLKESRLDEETGNWGNVDDFKWLRAVQSPNWSVVPEKERVGTVIIDNKMSG</sequence>
<dbReference type="Pfam" id="PF07986">
    <property type="entry name" value="TBCC"/>
    <property type="match status" value="1"/>
</dbReference>
<dbReference type="FunFam" id="2.160.20.70:FF:000009">
    <property type="entry name" value="Tubulin-folding cofactor C"/>
    <property type="match status" value="1"/>
</dbReference>
<evidence type="ECO:0000313" key="10">
    <source>
        <dbReference type="Proteomes" id="UP000594263"/>
    </source>
</evidence>
<dbReference type="Proteomes" id="UP000594263">
    <property type="component" value="Unplaced"/>
</dbReference>
<organism evidence="9 10">
    <name type="scientific">Kalanchoe fedtschenkoi</name>
    <name type="common">Lavender scallops</name>
    <name type="synonym">South American air plant</name>
    <dbReference type="NCBI Taxonomy" id="63787"/>
    <lineage>
        <taxon>Eukaryota</taxon>
        <taxon>Viridiplantae</taxon>
        <taxon>Streptophyta</taxon>
        <taxon>Embryophyta</taxon>
        <taxon>Tracheophyta</taxon>
        <taxon>Spermatophyta</taxon>
        <taxon>Magnoliopsida</taxon>
        <taxon>eudicotyledons</taxon>
        <taxon>Gunneridae</taxon>
        <taxon>Pentapetalae</taxon>
        <taxon>Saxifragales</taxon>
        <taxon>Crassulaceae</taxon>
        <taxon>Kalanchoe</taxon>
    </lineage>
</organism>
<dbReference type="InterPro" id="IPR012945">
    <property type="entry name" value="Tubulin-bd_cofactor_C_dom"/>
</dbReference>
<dbReference type="SMART" id="SM00673">
    <property type="entry name" value="CARP"/>
    <property type="match status" value="2"/>
</dbReference>
<evidence type="ECO:0000256" key="3">
    <source>
        <dbReference type="ARBA" id="ARBA00022490"/>
    </source>
</evidence>
<proteinExistence type="inferred from homology"/>
<dbReference type="InterPro" id="IPR031925">
    <property type="entry name" value="TBCC_N"/>
</dbReference>
<comment type="subcellular location">
    <subcellularLocation>
        <location evidence="1">Cytoplasm</location>
    </subcellularLocation>
</comment>
<dbReference type="Gramene" id="Kaladp0024s0476.1.v1.1">
    <property type="protein sequence ID" value="Kaladp0024s0476.1.v1.1.CDS.1"/>
    <property type="gene ID" value="Kaladp0024s0476.v1.1"/>
</dbReference>
<feature type="compositionally biased region" description="Basic and acidic residues" evidence="7">
    <location>
        <begin position="1"/>
        <end position="11"/>
    </location>
</feature>
<protein>
    <recommendedName>
        <fullName evidence="8">C-CAP/cofactor C-like domain-containing protein</fullName>
    </recommendedName>
</protein>
<dbReference type="Gene3D" id="1.20.58.1250">
    <property type="entry name" value="Tubulin Binding Cofactor C, N-terminal domain"/>
    <property type="match status" value="1"/>
</dbReference>
<dbReference type="AlphaFoldDB" id="A0A7N0T6I6"/>
<dbReference type="GO" id="GO:0007021">
    <property type="term" value="P:tubulin complex assembly"/>
    <property type="evidence" value="ECO:0007669"/>
    <property type="project" value="TreeGrafter"/>
</dbReference>
<dbReference type="Pfam" id="PF16752">
    <property type="entry name" value="TBCC_N"/>
    <property type="match status" value="1"/>
</dbReference>
<comment type="subunit">
    <text evidence="6">Supercomplex made of cofactors A to E. Cofactors A and D function by capturing and stabilizing tubulin in a quasi-native conformation. Cofactor E binds to the cofactor D-tubulin complex; interaction with cofactor C then causes the release of tubulin polypeptides that are committed to the native state.</text>
</comment>
<dbReference type="GO" id="GO:0005737">
    <property type="term" value="C:cytoplasm"/>
    <property type="evidence" value="ECO:0007669"/>
    <property type="project" value="UniProtKB-SubCell"/>
</dbReference>
<accession>A0A7N0T6I6</accession>
<evidence type="ECO:0000256" key="5">
    <source>
        <dbReference type="ARBA" id="ARBA00023186"/>
    </source>
</evidence>
<keyword evidence="4" id="KW-0007">Acetylation</keyword>
<dbReference type="PROSITE" id="PS51329">
    <property type="entry name" value="C_CAP_COFACTOR_C"/>
    <property type="match status" value="1"/>
</dbReference>